<reference evidence="7" key="1">
    <citation type="journal article" date="2017" name="Plant J.">
        <title>The pomegranate (Punica granatum L.) genome and the genomics of punicalagin biosynthesis.</title>
        <authorList>
            <person name="Qin G."/>
            <person name="Xu C."/>
            <person name="Ming R."/>
            <person name="Tang H."/>
            <person name="Guyot R."/>
            <person name="Kramer E.M."/>
            <person name="Hu Y."/>
            <person name="Yi X."/>
            <person name="Qi Y."/>
            <person name="Xu X."/>
            <person name="Gao Z."/>
            <person name="Pan H."/>
            <person name="Jian J."/>
            <person name="Tian Y."/>
            <person name="Yue Z."/>
            <person name="Xu Y."/>
        </authorList>
    </citation>
    <scope>NUCLEOTIDE SEQUENCE [LARGE SCALE GENOMIC DNA]</scope>
    <source>
        <strain evidence="7">cv. Dabenzi</strain>
    </source>
</reference>
<dbReference type="Gene3D" id="3.40.50.720">
    <property type="entry name" value="NAD(P)-binding Rossmann-like Domain"/>
    <property type="match status" value="1"/>
</dbReference>
<evidence type="ECO:0000313" key="9">
    <source>
        <dbReference type="RefSeq" id="XP_031380017.1"/>
    </source>
</evidence>
<dbReference type="GeneID" id="116195172"/>
<evidence type="ECO:0000256" key="5">
    <source>
        <dbReference type="RuleBase" id="RU369024"/>
    </source>
</evidence>
<dbReference type="SUPFAM" id="SSF51735">
    <property type="entry name" value="NAD(P)-binding Rossmann-fold domains"/>
    <property type="match status" value="1"/>
</dbReference>
<dbReference type="Proteomes" id="UP000515151">
    <property type="component" value="Chromosome 2"/>
</dbReference>
<evidence type="ECO:0000313" key="6">
    <source>
        <dbReference type="EMBL" id="OWM67879.1"/>
    </source>
</evidence>
<gene>
    <name evidence="9" type="primary">LOC116195172</name>
    <name evidence="6" type="ORF">CDL15_Pgr010817</name>
</gene>
<dbReference type="InterPro" id="IPR036291">
    <property type="entry name" value="NAD(P)-bd_dom_sf"/>
</dbReference>
<dbReference type="PANTHER" id="PTHR43490">
    <property type="entry name" value="(+)-NEOMENTHOL DEHYDROGENASE"/>
    <property type="match status" value="1"/>
</dbReference>
<dbReference type="OrthoDB" id="1933717at2759"/>
<dbReference type="FunFam" id="3.40.50.720:FF:000387">
    <property type="entry name" value="NAD(P)-binding Rossmann-fold superfamily protein"/>
    <property type="match status" value="1"/>
</dbReference>
<sequence>MEPKELEPFPPSTLVNSSRWWSKDTVAIVTGANRGIGYAIVKRLAELGLTVILTARDSERGFKASETLRSQGLNVQFSRLDVSDAASIEAFVSWFRENFAGLNILVNNAAVSFNDVDENSVEHAEMVVKTNFYGTKLLTEALVPLFRCSTSTSRILNISSRLGSFNKVKNPGVREMLQSEDLTIDQIDAVVGKFLENVRSGTWKEAGWPEVWTDYAVSKVALNAYSKILAKRLQQKGISVNCFCPGFTQTSMTRGKGSRTADEAAQVGVWLALLPPENLPTGQFFAGSKPVISAKL</sequence>
<dbReference type="RefSeq" id="XP_031380017.1">
    <property type="nucleotide sequence ID" value="XM_031524157.1"/>
</dbReference>
<keyword evidence="8" id="KW-1185">Reference proteome</keyword>
<name>A0A218W5U2_PUNGR</name>
<dbReference type="EMBL" id="MTKT01005370">
    <property type="protein sequence ID" value="OWM67879.1"/>
    <property type="molecule type" value="Genomic_DNA"/>
</dbReference>
<protein>
    <recommendedName>
        <fullName evidence="5">Short-chain dehydrogenase/reductase</fullName>
        <ecNumber evidence="5">1.1.1.-</ecNumber>
    </recommendedName>
</protein>
<dbReference type="EC" id="1.1.1.-" evidence="5"/>
<organism evidence="6 7">
    <name type="scientific">Punica granatum</name>
    <name type="common">Pomegranate</name>
    <dbReference type="NCBI Taxonomy" id="22663"/>
    <lineage>
        <taxon>Eukaryota</taxon>
        <taxon>Viridiplantae</taxon>
        <taxon>Streptophyta</taxon>
        <taxon>Embryophyta</taxon>
        <taxon>Tracheophyta</taxon>
        <taxon>Spermatophyta</taxon>
        <taxon>Magnoliopsida</taxon>
        <taxon>eudicotyledons</taxon>
        <taxon>Gunneridae</taxon>
        <taxon>Pentapetalae</taxon>
        <taxon>rosids</taxon>
        <taxon>malvids</taxon>
        <taxon>Myrtales</taxon>
        <taxon>Lythraceae</taxon>
        <taxon>Punica</taxon>
    </lineage>
</organism>
<dbReference type="PRINTS" id="PR00080">
    <property type="entry name" value="SDRFAMILY"/>
</dbReference>
<dbReference type="GO" id="GO:0016616">
    <property type="term" value="F:oxidoreductase activity, acting on the CH-OH group of donors, NAD or NADP as acceptor"/>
    <property type="evidence" value="ECO:0007669"/>
    <property type="project" value="InterPro"/>
</dbReference>
<dbReference type="GO" id="GO:0016020">
    <property type="term" value="C:membrane"/>
    <property type="evidence" value="ECO:0007669"/>
    <property type="project" value="TreeGrafter"/>
</dbReference>
<proteinExistence type="inferred from homology"/>
<accession>A0A218W5U2</accession>
<comment type="similarity">
    <text evidence="1 4">Belongs to the short-chain dehydrogenases/reductases (SDR) family.</text>
</comment>
<dbReference type="PRINTS" id="PR00081">
    <property type="entry name" value="GDHRDH"/>
</dbReference>
<dbReference type="Proteomes" id="UP000197138">
    <property type="component" value="Unassembled WGS sequence"/>
</dbReference>
<reference evidence="8" key="3">
    <citation type="journal article" date="2020" name="Plant Biotechnol. J.">
        <title>The pomegranate (Punica granatum L.) draft genome dissects genetic divergence between soft- and hard-seeded cultivars.</title>
        <authorList>
            <person name="Luo X."/>
            <person name="Li H."/>
            <person name="Wu Z."/>
            <person name="Yao W."/>
            <person name="Zhao P."/>
            <person name="Cao D."/>
            <person name="Yu H."/>
            <person name="Li K."/>
            <person name="Poudel K."/>
            <person name="Zhao D."/>
            <person name="Zhang F."/>
            <person name="Xia X."/>
            <person name="Chen L."/>
            <person name="Wang Q."/>
            <person name="Jing D."/>
            <person name="Cao S."/>
        </authorList>
    </citation>
    <scope>NUCLEOTIDE SEQUENCE [LARGE SCALE GENOMIC DNA]</scope>
</reference>
<evidence type="ECO:0000313" key="7">
    <source>
        <dbReference type="Proteomes" id="UP000197138"/>
    </source>
</evidence>
<reference evidence="9" key="4">
    <citation type="submission" date="2025-04" db="UniProtKB">
        <authorList>
            <consortium name="RefSeq"/>
        </authorList>
    </citation>
    <scope>IDENTIFICATION</scope>
    <source>
        <tissue evidence="9">Leaf</tissue>
    </source>
</reference>
<dbReference type="PANTHER" id="PTHR43490:SF60">
    <property type="entry name" value="NAD(P)-BINDING ROSSMANN-FOLD SUPERFAMILY PROTEIN"/>
    <property type="match status" value="1"/>
</dbReference>
<dbReference type="AlphaFoldDB" id="A0A218W5U2"/>
<evidence type="ECO:0000256" key="3">
    <source>
        <dbReference type="ARBA" id="ARBA00023002"/>
    </source>
</evidence>
<keyword evidence="2 5" id="KW-0521">NADP</keyword>
<evidence type="ECO:0000256" key="1">
    <source>
        <dbReference type="ARBA" id="ARBA00006484"/>
    </source>
</evidence>
<keyword evidence="3 5" id="KW-0560">Oxidoreductase</keyword>
<evidence type="ECO:0000256" key="2">
    <source>
        <dbReference type="ARBA" id="ARBA00022857"/>
    </source>
</evidence>
<dbReference type="InterPro" id="IPR045313">
    <property type="entry name" value="CBR1-like"/>
</dbReference>
<evidence type="ECO:0000256" key="4">
    <source>
        <dbReference type="RuleBase" id="RU000363"/>
    </source>
</evidence>
<dbReference type="CDD" id="cd05324">
    <property type="entry name" value="carb_red_PTCR-like_SDR_c"/>
    <property type="match status" value="1"/>
</dbReference>
<dbReference type="Pfam" id="PF00106">
    <property type="entry name" value="adh_short"/>
    <property type="match status" value="2"/>
</dbReference>
<evidence type="ECO:0000313" key="8">
    <source>
        <dbReference type="Proteomes" id="UP000515151"/>
    </source>
</evidence>
<reference evidence="6" key="2">
    <citation type="submission" date="2017-06" db="EMBL/GenBank/DDBJ databases">
        <title>The pomegranate genome and the genomics of punicalagin biosynthesis.</title>
        <authorList>
            <person name="Xu C."/>
        </authorList>
    </citation>
    <scope>NUCLEOTIDE SEQUENCE [LARGE SCALE GENOMIC DNA]</scope>
    <source>
        <tissue evidence="6">Fresh leaf</tissue>
    </source>
</reference>
<dbReference type="InterPro" id="IPR002347">
    <property type="entry name" value="SDR_fam"/>
</dbReference>